<evidence type="ECO:0000313" key="1">
    <source>
        <dbReference type="EMBL" id="MFD0920190.1"/>
    </source>
</evidence>
<dbReference type="EMBL" id="JBHTIW010000005">
    <property type="protein sequence ID" value="MFD0920190.1"/>
    <property type="molecule type" value="Genomic_DNA"/>
</dbReference>
<dbReference type="Proteomes" id="UP001597018">
    <property type="component" value="Unassembled WGS sequence"/>
</dbReference>
<dbReference type="RefSeq" id="WP_345600854.1">
    <property type="nucleotide sequence ID" value="NZ_BAABLT010000020.1"/>
</dbReference>
<comment type="caution">
    <text evidence="1">The sequence shown here is derived from an EMBL/GenBank/DDBJ whole genome shotgun (WGS) entry which is preliminary data.</text>
</comment>
<accession>A0ABW3FSF6</accession>
<protein>
    <submittedName>
        <fullName evidence="1">Uncharacterized protein</fullName>
    </submittedName>
</protein>
<keyword evidence="2" id="KW-1185">Reference proteome</keyword>
<evidence type="ECO:0000313" key="2">
    <source>
        <dbReference type="Proteomes" id="UP001597018"/>
    </source>
</evidence>
<reference evidence="2" key="1">
    <citation type="journal article" date="2019" name="Int. J. Syst. Evol. Microbiol.">
        <title>The Global Catalogue of Microorganisms (GCM) 10K type strain sequencing project: providing services to taxonomists for standard genome sequencing and annotation.</title>
        <authorList>
            <consortium name="The Broad Institute Genomics Platform"/>
            <consortium name="The Broad Institute Genome Sequencing Center for Infectious Disease"/>
            <person name="Wu L."/>
            <person name="Ma J."/>
        </authorList>
    </citation>
    <scope>NUCLEOTIDE SEQUENCE [LARGE SCALE GENOMIC DNA]</scope>
    <source>
        <strain evidence="2">CCUG 56401</strain>
    </source>
</reference>
<name>A0ABW3FSF6_9PSEU</name>
<sequence length="58" mass="6866">MDDRNHDGPHVDQIPPEIFGDEFVDYWITREWVQFHTAGGDPFAELSERESARYFELP</sequence>
<gene>
    <name evidence="1" type="ORF">ACFQ16_10610</name>
</gene>
<organism evidence="1 2">
    <name type="scientific">Saccharopolyspora rosea</name>
    <dbReference type="NCBI Taxonomy" id="524884"/>
    <lineage>
        <taxon>Bacteria</taxon>
        <taxon>Bacillati</taxon>
        <taxon>Actinomycetota</taxon>
        <taxon>Actinomycetes</taxon>
        <taxon>Pseudonocardiales</taxon>
        <taxon>Pseudonocardiaceae</taxon>
        <taxon>Saccharopolyspora</taxon>
    </lineage>
</organism>
<proteinExistence type="predicted"/>